<evidence type="ECO:0000259" key="6">
    <source>
        <dbReference type="Pfam" id="PF02163"/>
    </source>
</evidence>
<dbReference type="InterPro" id="IPR008915">
    <property type="entry name" value="Peptidase_M50"/>
</dbReference>
<feature type="domain" description="Peptidase M50" evidence="6">
    <location>
        <begin position="110"/>
        <end position="481"/>
    </location>
</feature>
<evidence type="ECO:0000256" key="5">
    <source>
        <dbReference type="SAM" id="Phobius"/>
    </source>
</evidence>
<evidence type="ECO:0000313" key="7">
    <source>
        <dbReference type="EMBL" id="KPV47649.1"/>
    </source>
</evidence>
<dbReference type="AlphaFoldDB" id="A0A0P9D4I4"/>
<sequence>MVFSWIFIILYLSPHINKTRHFSTMGPALMIKSTHNRGILDAISKHFPGKTFGKISDVLVVLGGLTAFIMLLYEAILLTIVHVPTSEAPPLNEYLAIPLINPLIPLGYGTASLVFAVVIHETFHGIVARKHGIKVSSVGALFFVIPVGAFVEPDEKEIMDADPVIRRRIIAAGPGINIVIAFIALMLLIFVMMPLAPPVHSGVYIQESENAQIPHGYEIIKYGNISGSALNNLETDSYLKPGMENIVLYNGTTVNKSVLTGVFISQIISGFPAAAAHVPSDSVILSINGSTIYNINTLGNVLDKIKPGTNITMEIMTLNGKTDNYTLKTVSTYSYYEKDDPAANKNIYKNESFIGVGITYSGLDYIPLKEMRGLIFGSALFGPQFFDVLGLPVLGLSPVPYNLAHLFSTPFNNYIYFGLVNSLYWLFWIDFLLGIMNALPVAVFDGGQFFRDTLMIASRRERFSFLKNEKTLTKIYYGLALFIIMLLFYIIIIPRVI</sequence>
<organism evidence="7 8">
    <name type="scientific">Acidiplasma aeolicum</name>
    <dbReference type="NCBI Taxonomy" id="507754"/>
    <lineage>
        <taxon>Archaea</taxon>
        <taxon>Methanobacteriati</taxon>
        <taxon>Thermoplasmatota</taxon>
        <taxon>Thermoplasmata</taxon>
        <taxon>Thermoplasmatales</taxon>
        <taxon>Ferroplasmaceae</taxon>
        <taxon>Acidiplasma</taxon>
    </lineage>
</organism>
<evidence type="ECO:0000256" key="2">
    <source>
        <dbReference type="ARBA" id="ARBA00022692"/>
    </source>
</evidence>
<dbReference type="GO" id="GO:0004222">
    <property type="term" value="F:metalloendopeptidase activity"/>
    <property type="evidence" value="ECO:0007669"/>
    <property type="project" value="InterPro"/>
</dbReference>
<dbReference type="Pfam" id="PF02163">
    <property type="entry name" value="Peptidase_M50"/>
    <property type="match status" value="1"/>
</dbReference>
<feature type="transmembrane region" description="Helical" evidence="5">
    <location>
        <begin position="169"/>
        <end position="191"/>
    </location>
</feature>
<dbReference type="Gene3D" id="2.30.42.10">
    <property type="match status" value="1"/>
</dbReference>
<dbReference type="GO" id="GO:0016020">
    <property type="term" value="C:membrane"/>
    <property type="evidence" value="ECO:0007669"/>
    <property type="project" value="InterPro"/>
</dbReference>
<feature type="transmembrane region" description="Helical" evidence="5">
    <location>
        <begin position="131"/>
        <end position="149"/>
    </location>
</feature>
<feature type="transmembrane region" description="Helical" evidence="5">
    <location>
        <begin position="414"/>
        <end position="433"/>
    </location>
</feature>
<dbReference type="InterPro" id="IPR036034">
    <property type="entry name" value="PDZ_sf"/>
</dbReference>
<dbReference type="PANTHER" id="PTHR13325:SF3">
    <property type="entry name" value="MEMBRANE-BOUND TRANSCRIPTION FACTOR SITE-2 PROTEASE"/>
    <property type="match status" value="1"/>
</dbReference>
<protein>
    <submittedName>
        <fullName evidence="7">Peptidase</fullName>
    </submittedName>
</protein>
<dbReference type="PANTHER" id="PTHR13325">
    <property type="entry name" value="PROTEASE M50 MEMBRANE-BOUND TRANSCRIPTION FACTOR SITE 2 PROTEASE"/>
    <property type="match status" value="1"/>
</dbReference>
<accession>A0A0P9D4I4</accession>
<keyword evidence="3 5" id="KW-1133">Transmembrane helix</keyword>
<evidence type="ECO:0000313" key="8">
    <source>
        <dbReference type="Proteomes" id="UP000050515"/>
    </source>
</evidence>
<feature type="transmembrane region" description="Helical" evidence="5">
    <location>
        <begin position="58"/>
        <end position="83"/>
    </location>
</feature>
<name>A0A0P9D4I4_9ARCH</name>
<dbReference type="CDD" id="cd06159">
    <property type="entry name" value="S2P-M50_PDZ_Arch"/>
    <property type="match status" value="1"/>
</dbReference>
<comment type="subcellular location">
    <subcellularLocation>
        <location evidence="1">Endomembrane system</location>
        <topology evidence="1">Multi-pass membrane protein</topology>
    </subcellularLocation>
</comment>
<dbReference type="SUPFAM" id="SSF50156">
    <property type="entry name" value="PDZ domain-like"/>
    <property type="match status" value="1"/>
</dbReference>
<dbReference type="EMBL" id="LJCQ01000021">
    <property type="protein sequence ID" value="KPV47649.1"/>
    <property type="molecule type" value="Genomic_DNA"/>
</dbReference>
<feature type="transmembrane region" description="Helical" evidence="5">
    <location>
        <begin position="374"/>
        <end position="394"/>
    </location>
</feature>
<comment type="caution">
    <text evidence="7">The sequence shown here is derived from an EMBL/GenBank/DDBJ whole genome shotgun (WGS) entry which is preliminary data.</text>
</comment>
<feature type="transmembrane region" description="Helical" evidence="5">
    <location>
        <begin position="475"/>
        <end position="493"/>
    </location>
</feature>
<keyword evidence="4 5" id="KW-0472">Membrane</keyword>
<evidence type="ECO:0000256" key="4">
    <source>
        <dbReference type="ARBA" id="ARBA00023136"/>
    </source>
</evidence>
<dbReference type="InterPro" id="IPR001193">
    <property type="entry name" value="MBTPS2"/>
</dbReference>
<dbReference type="PRINTS" id="PR01000">
    <property type="entry name" value="SREBPS2PTASE"/>
</dbReference>
<proteinExistence type="predicted"/>
<evidence type="ECO:0000256" key="1">
    <source>
        <dbReference type="ARBA" id="ARBA00004127"/>
    </source>
</evidence>
<dbReference type="Proteomes" id="UP000050515">
    <property type="component" value="Unassembled WGS sequence"/>
</dbReference>
<reference evidence="7 8" key="1">
    <citation type="submission" date="2015-09" db="EMBL/GenBank/DDBJ databases">
        <title>Draft genome sequence of Acidiplasma aeolicum DSM 18409.</title>
        <authorList>
            <person name="Hemp J."/>
        </authorList>
    </citation>
    <scope>NUCLEOTIDE SEQUENCE [LARGE SCALE GENOMIC DNA]</scope>
    <source>
        <strain evidence="7 8">V</strain>
    </source>
</reference>
<evidence type="ECO:0000256" key="3">
    <source>
        <dbReference type="ARBA" id="ARBA00022989"/>
    </source>
</evidence>
<keyword evidence="2 5" id="KW-0812">Transmembrane</keyword>
<dbReference type="GO" id="GO:0005737">
    <property type="term" value="C:cytoplasm"/>
    <property type="evidence" value="ECO:0007669"/>
    <property type="project" value="TreeGrafter"/>
</dbReference>
<dbReference type="GO" id="GO:0012505">
    <property type="term" value="C:endomembrane system"/>
    <property type="evidence" value="ECO:0007669"/>
    <property type="project" value="UniProtKB-SubCell"/>
</dbReference>
<dbReference type="GO" id="GO:0031293">
    <property type="term" value="P:membrane protein intracellular domain proteolysis"/>
    <property type="evidence" value="ECO:0007669"/>
    <property type="project" value="TreeGrafter"/>
</dbReference>
<dbReference type="PATRIC" id="fig|507754.4.peg.1523"/>
<feature type="transmembrane region" description="Helical" evidence="5">
    <location>
        <begin position="95"/>
        <end position="119"/>
    </location>
</feature>
<gene>
    <name evidence="7" type="ORF">SE19_00235</name>
</gene>